<dbReference type="Gene3D" id="3.20.20.80">
    <property type="entry name" value="Glycosidases"/>
    <property type="match status" value="1"/>
</dbReference>
<dbReference type="CDD" id="cd11356">
    <property type="entry name" value="AmyAc_Sucrose_phosphorylase-like_1"/>
    <property type="match status" value="1"/>
</dbReference>
<protein>
    <submittedName>
        <fullName evidence="4">Sugar phosphorylase</fullName>
    </submittedName>
</protein>
<dbReference type="InterPro" id="IPR006047">
    <property type="entry name" value="GH13_cat_dom"/>
</dbReference>
<comment type="caution">
    <text evidence="4">The sequence shown here is derived from an EMBL/GenBank/DDBJ whole genome shotgun (WGS) entry which is preliminary data.</text>
</comment>
<dbReference type="InterPro" id="IPR033746">
    <property type="entry name" value="GGa_phosphorylase"/>
</dbReference>
<name>A0ABT0PEA7_9GAMM</name>
<evidence type="ECO:0000259" key="3">
    <source>
        <dbReference type="SMART" id="SM00642"/>
    </source>
</evidence>
<keyword evidence="1" id="KW-0328">Glycosyltransferase</keyword>
<dbReference type="Gene3D" id="3.90.400.10">
    <property type="entry name" value="Oligo-1,6-glucosidase, Domain 2"/>
    <property type="match status" value="1"/>
</dbReference>
<dbReference type="InterPro" id="IPR045857">
    <property type="entry name" value="O16G_dom_2"/>
</dbReference>
<keyword evidence="2" id="KW-0808">Transferase</keyword>
<dbReference type="InterPro" id="IPR017853">
    <property type="entry name" value="GH"/>
</dbReference>
<dbReference type="Proteomes" id="UP001203338">
    <property type="component" value="Unassembled WGS sequence"/>
</dbReference>
<evidence type="ECO:0000313" key="5">
    <source>
        <dbReference type="Proteomes" id="UP001203338"/>
    </source>
</evidence>
<dbReference type="InterPro" id="IPR016377">
    <property type="entry name" value="Sucrose_GGa_phosphorylase-rel"/>
</dbReference>
<organism evidence="4 5">
    <name type="scientific">Parendozoicomonas callyspongiae</name>
    <dbReference type="NCBI Taxonomy" id="2942213"/>
    <lineage>
        <taxon>Bacteria</taxon>
        <taxon>Pseudomonadati</taxon>
        <taxon>Pseudomonadota</taxon>
        <taxon>Gammaproteobacteria</taxon>
        <taxon>Oceanospirillales</taxon>
        <taxon>Endozoicomonadaceae</taxon>
        <taxon>Parendozoicomonas</taxon>
    </lineage>
</organism>
<dbReference type="EMBL" id="JAMFLX010000007">
    <property type="protein sequence ID" value="MCL6269700.1"/>
    <property type="molecule type" value="Genomic_DNA"/>
</dbReference>
<gene>
    <name evidence="4" type="ORF">M3P05_07080</name>
</gene>
<dbReference type="RefSeq" id="WP_249698775.1">
    <property type="nucleotide sequence ID" value="NZ_JAMFLX010000007.1"/>
</dbReference>
<dbReference type="SUPFAM" id="SSF51445">
    <property type="entry name" value="(Trans)glycosidases"/>
    <property type="match status" value="1"/>
</dbReference>
<evidence type="ECO:0000256" key="1">
    <source>
        <dbReference type="ARBA" id="ARBA00022676"/>
    </source>
</evidence>
<reference evidence="4 5" key="1">
    <citation type="submission" date="2022-05" db="EMBL/GenBank/DDBJ databases">
        <authorList>
            <person name="Park J.-S."/>
        </authorList>
    </citation>
    <scope>NUCLEOTIDE SEQUENCE [LARGE SCALE GENOMIC DNA]</scope>
    <source>
        <strain evidence="4 5">2012CJ34-2</strain>
    </source>
</reference>
<accession>A0ABT0PEA7</accession>
<proteinExistence type="predicted"/>
<dbReference type="PANTHER" id="PTHR38784:SF1">
    <property type="entry name" value="SUCROSE PHOSPHORYLASE"/>
    <property type="match status" value="1"/>
</dbReference>
<dbReference type="PANTHER" id="PTHR38784">
    <property type="entry name" value="SUCROSE PHOSPHORYLASE"/>
    <property type="match status" value="1"/>
</dbReference>
<evidence type="ECO:0000256" key="2">
    <source>
        <dbReference type="ARBA" id="ARBA00022679"/>
    </source>
</evidence>
<dbReference type="Gene3D" id="2.60.40.1180">
    <property type="entry name" value="Golgi alpha-mannosidase II"/>
    <property type="match status" value="1"/>
</dbReference>
<dbReference type="Pfam" id="PF00128">
    <property type="entry name" value="Alpha-amylase"/>
    <property type="match status" value="1"/>
</dbReference>
<evidence type="ECO:0000313" key="4">
    <source>
        <dbReference type="EMBL" id="MCL6269700.1"/>
    </source>
</evidence>
<dbReference type="PIRSF" id="PIRSF003059">
    <property type="entry name" value="Sucrose_phosphorylase"/>
    <property type="match status" value="1"/>
</dbReference>
<sequence>MGDLTHVYNQSFCRTLDEGALAKALTPHLQHLYPAHAGEVLEKVLELVRNHLGTVPHGHDQTWDERDIMLITYGDTIRGIDEPPLETLAGFMKTYMPDCFSSLHILPFFPYSSDDGFSVIDYRIVDPELGNWEDIRRLSREYRFMADLVINHISRHSVWFADFVSGYPPGNDYFLEPTDEDDLSQVVRPRNSSLLAPIWTRRGIRHVWATFSKDQMDLNFRNPDVLLEMIGIMLYYMEQGASLVRLDAIAFLWKEPGTSCIHLPQTHTVVKVMRLLMEMLRPDSILLTETNVPHEENLSYFGNGDEAQMVYQFALPPLLLHGLNRGTSRHLTQWAQNLGEYPEGCTVLNFTASHDGIGLRALEGIIPQREVDDLVESMHRFGGFVSMRVLPDGSQKPYEINISLFDAMKGTRRGEDTWQIGRFLCSQAIMLIMKGIPAVYIHSMLGTANDLDLVEKTGRTRSINRKKWELDELESLLENPSTIHAVVFTQMKKLLQARREEPCFHPDCPQVVYDLHQGVFILARKNTTGERVAIGVHNMTSGLQSVSVESLSDMTGREDWVDILTGKTYEGVLGELSLEPYQVLWLVHDLVPQGDVKED</sequence>
<keyword evidence="5" id="KW-1185">Reference proteome</keyword>
<feature type="domain" description="Glycosyl hydrolase family 13 catalytic" evidence="3">
    <location>
        <begin position="67"/>
        <end position="498"/>
    </location>
</feature>
<dbReference type="SMART" id="SM00642">
    <property type="entry name" value="Aamy"/>
    <property type="match status" value="1"/>
</dbReference>
<dbReference type="InterPro" id="IPR013780">
    <property type="entry name" value="Glyco_hydro_b"/>
</dbReference>